<keyword evidence="7 12" id="KW-1133">Transmembrane helix</keyword>
<dbReference type="InterPro" id="IPR050516">
    <property type="entry name" value="Olfactory_GPCR"/>
</dbReference>
<keyword evidence="6" id="KW-0552">Olfaction</keyword>
<dbReference type="GO" id="GO:0005886">
    <property type="term" value="C:plasma membrane"/>
    <property type="evidence" value="ECO:0007669"/>
    <property type="project" value="UniProtKB-SubCell"/>
</dbReference>
<evidence type="ECO:0000313" key="13">
    <source>
        <dbReference type="EMBL" id="EHB13534.1"/>
    </source>
</evidence>
<evidence type="ECO:0000256" key="6">
    <source>
        <dbReference type="ARBA" id="ARBA00022725"/>
    </source>
</evidence>
<keyword evidence="8" id="KW-0297">G-protein coupled receptor</keyword>
<evidence type="ECO:0000256" key="3">
    <source>
        <dbReference type="ARBA" id="ARBA00022475"/>
    </source>
</evidence>
<accession>G5BW73</accession>
<dbReference type="SUPFAM" id="SSF81321">
    <property type="entry name" value="Family A G protein-coupled receptor-like"/>
    <property type="match status" value="1"/>
</dbReference>
<evidence type="ECO:0000313" key="14">
    <source>
        <dbReference type="Proteomes" id="UP000006813"/>
    </source>
</evidence>
<dbReference type="PANTHER" id="PTHR26452">
    <property type="entry name" value="OLFACTORY RECEPTOR"/>
    <property type="match status" value="1"/>
</dbReference>
<comment type="subcellular location">
    <subcellularLocation>
        <location evidence="1">Cell membrane</location>
        <topology evidence="1">Multi-pass membrane protein</topology>
    </subcellularLocation>
</comment>
<comment type="similarity">
    <text evidence="2">Belongs to the G-protein coupled receptor 1 family.</text>
</comment>
<evidence type="ECO:0000256" key="9">
    <source>
        <dbReference type="ARBA" id="ARBA00023136"/>
    </source>
</evidence>
<evidence type="ECO:0000256" key="11">
    <source>
        <dbReference type="ARBA" id="ARBA00023224"/>
    </source>
</evidence>
<dbReference type="Proteomes" id="UP000006813">
    <property type="component" value="Unassembled WGS sequence"/>
</dbReference>
<evidence type="ECO:0000256" key="2">
    <source>
        <dbReference type="ARBA" id="ARBA00010663"/>
    </source>
</evidence>
<evidence type="ECO:0000256" key="12">
    <source>
        <dbReference type="SAM" id="Phobius"/>
    </source>
</evidence>
<evidence type="ECO:0000256" key="1">
    <source>
        <dbReference type="ARBA" id="ARBA00004651"/>
    </source>
</evidence>
<name>G5BW73_HETGA</name>
<dbReference type="FunFam" id="1.10.1220.70:FF:000001">
    <property type="entry name" value="Olfactory receptor"/>
    <property type="match status" value="1"/>
</dbReference>
<organism evidence="13 14">
    <name type="scientific">Heterocephalus glaber</name>
    <name type="common">Naked mole rat</name>
    <dbReference type="NCBI Taxonomy" id="10181"/>
    <lineage>
        <taxon>Eukaryota</taxon>
        <taxon>Metazoa</taxon>
        <taxon>Chordata</taxon>
        <taxon>Craniata</taxon>
        <taxon>Vertebrata</taxon>
        <taxon>Euteleostomi</taxon>
        <taxon>Mammalia</taxon>
        <taxon>Eutheria</taxon>
        <taxon>Euarchontoglires</taxon>
        <taxon>Glires</taxon>
        <taxon>Rodentia</taxon>
        <taxon>Hystricomorpha</taxon>
        <taxon>Bathyergidae</taxon>
        <taxon>Heterocephalus</taxon>
    </lineage>
</organism>
<reference evidence="13 14" key="1">
    <citation type="journal article" date="2011" name="Nature">
        <title>Genome sequencing reveals insights into physiology and longevity of the naked mole rat.</title>
        <authorList>
            <person name="Kim E.B."/>
            <person name="Fang X."/>
            <person name="Fushan A.A."/>
            <person name="Huang Z."/>
            <person name="Lobanov A.V."/>
            <person name="Han L."/>
            <person name="Marino S.M."/>
            <person name="Sun X."/>
            <person name="Turanov A.A."/>
            <person name="Yang P."/>
            <person name="Yim S.H."/>
            <person name="Zhao X."/>
            <person name="Kasaikina M.V."/>
            <person name="Stoletzki N."/>
            <person name="Peng C."/>
            <person name="Polak P."/>
            <person name="Xiong Z."/>
            <person name="Kiezun A."/>
            <person name="Zhu Y."/>
            <person name="Chen Y."/>
            <person name="Kryukov G.V."/>
            <person name="Zhang Q."/>
            <person name="Peshkin L."/>
            <person name="Yang L."/>
            <person name="Bronson R.T."/>
            <person name="Buffenstein R."/>
            <person name="Wang B."/>
            <person name="Han C."/>
            <person name="Li Q."/>
            <person name="Chen L."/>
            <person name="Zhao W."/>
            <person name="Sunyaev S.R."/>
            <person name="Park T.J."/>
            <person name="Zhang G."/>
            <person name="Wang J."/>
            <person name="Gladyshev V.N."/>
        </authorList>
    </citation>
    <scope>NUCLEOTIDE SEQUENCE [LARGE SCALE GENOMIC DNA]</scope>
</reference>
<keyword evidence="5 12" id="KW-0812">Transmembrane</keyword>
<keyword evidence="3" id="KW-1003">Cell membrane</keyword>
<dbReference type="GO" id="GO:0004930">
    <property type="term" value="F:G protein-coupled receptor activity"/>
    <property type="evidence" value="ECO:0007669"/>
    <property type="project" value="UniProtKB-KW"/>
</dbReference>
<dbReference type="EMBL" id="JH172197">
    <property type="protein sequence ID" value="EHB13534.1"/>
    <property type="molecule type" value="Genomic_DNA"/>
</dbReference>
<dbReference type="Gene3D" id="1.10.1220.70">
    <property type="match status" value="1"/>
</dbReference>
<gene>
    <name evidence="13" type="ORF">GW7_12353</name>
</gene>
<evidence type="ECO:0000256" key="5">
    <source>
        <dbReference type="ARBA" id="ARBA00022692"/>
    </source>
</evidence>
<dbReference type="AlphaFoldDB" id="G5BW73"/>
<dbReference type="InParanoid" id="G5BW73"/>
<evidence type="ECO:0000256" key="7">
    <source>
        <dbReference type="ARBA" id="ARBA00022989"/>
    </source>
</evidence>
<keyword evidence="9 12" id="KW-0472">Membrane</keyword>
<sequence length="149" mass="16881">MSNSTMMMDFLLMEISGITLAALLSKLVCAALYTINTFRLPFCHSHAVQQLFCDIPSLLKLSCSDTFSNQCMILVSVLVISGSCFLILLCLPETFCNVCWVMDMILSVFYSVIPPLLNPIIYSLRNAQIKCAIRKLMRRMFHLDDVLRN</sequence>
<keyword evidence="11" id="KW-0807">Transducer</keyword>
<evidence type="ECO:0000256" key="4">
    <source>
        <dbReference type="ARBA" id="ARBA00022606"/>
    </source>
</evidence>
<proteinExistence type="inferred from homology"/>
<evidence type="ECO:0000256" key="10">
    <source>
        <dbReference type="ARBA" id="ARBA00023170"/>
    </source>
</evidence>
<keyword evidence="10 13" id="KW-0675">Receptor</keyword>
<keyword evidence="4" id="KW-0716">Sensory transduction</keyword>
<protein>
    <submittedName>
        <fullName evidence="13">Olfactory receptor 14C36</fullName>
    </submittedName>
</protein>
<feature type="transmembrane region" description="Helical" evidence="12">
    <location>
        <begin position="67"/>
        <end position="91"/>
    </location>
</feature>
<feature type="transmembrane region" description="Helical" evidence="12">
    <location>
        <begin position="98"/>
        <end position="117"/>
    </location>
</feature>
<dbReference type="GO" id="GO:0007608">
    <property type="term" value="P:sensory perception of smell"/>
    <property type="evidence" value="ECO:0007669"/>
    <property type="project" value="UniProtKB-KW"/>
</dbReference>
<evidence type="ECO:0000256" key="8">
    <source>
        <dbReference type="ARBA" id="ARBA00023040"/>
    </source>
</evidence>